<dbReference type="HOGENOM" id="CLU_1194906_0_0_1"/>
<accession>A0A0D1ZI69</accession>
<dbReference type="VEuPathDB" id="FungiDB:PV10_04775"/>
<reference evidence="1 2" key="1">
    <citation type="submission" date="2015-01" db="EMBL/GenBank/DDBJ databases">
        <title>The Genome Sequence of Exophiala mesophila CBS40295.</title>
        <authorList>
            <consortium name="The Broad Institute Genomics Platform"/>
            <person name="Cuomo C."/>
            <person name="de Hoog S."/>
            <person name="Gorbushina A."/>
            <person name="Stielow B."/>
            <person name="Teixiera M."/>
            <person name="Abouelleil A."/>
            <person name="Chapman S.B."/>
            <person name="Priest M."/>
            <person name="Young S.K."/>
            <person name="Wortman J."/>
            <person name="Nusbaum C."/>
            <person name="Birren B."/>
        </authorList>
    </citation>
    <scope>NUCLEOTIDE SEQUENCE [LARGE SCALE GENOMIC DNA]</scope>
    <source>
        <strain evidence="1 2">CBS 40295</strain>
    </source>
</reference>
<organism evidence="1 2">
    <name type="scientific">Exophiala mesophila</name>
    <name type="common">Black yeast-like fungus</name>
    <dbReference type="NCBI Taxonomy" id="212818"/>
    <lineage>
        <taxon>Eukaryota</taxon>
        <taxon>Fungi</taxon>
        <taxon>Dikarya</taxon>
        <taxon>Ascomycota</taxon>
        <taxon>Pezizomycotina</taxon>
        <taxon>Eurotiomycetes</taxon>
        <taxon>Chaetothyriomycetidae</taxon>
        <taxon>Chaetothyriales</taxon>
        <taxon>Herpotrichiellaceae</taxon>
        <taxon>Exophiala</taxon>
    </lineage>
</organism>
<name>A0A0D1ZI69_EXOME</name>
<dbReference type="RefSeq" id="XP_016225143.1">
    <property type="nucleotide sequence ID" value="XM_016369355.1"/>
</dbReference>
<dbReference type="GeneID" id="27322620"/>
<proteinExistence type="predicted"/>
<gene>
    <name evidence="1" type="ORF">PV10_04775</name>
</gene>
<dbReference type="AlphaFoldDB" id="A0A0D1ZI69"/>
<sequence length="232" mass="26589">MNKRRKTSQVREMRGALMDQIMESTTYAASTAIDCQIPCLPSSFLGTGGITRTQAKDRLAASFPRRFLEHNAIYTAAKYQEWYEQGLIKERHSAKTLMTMYKEIAETRAIKDLATRPILLWDPDLPETPELDRGQHRREALMKQKFPMQADSLTPASYMGLHLIRNMILSLSKLSKYGPAKRFPEIPEMICGEMPALGYFYLLIYHDEIQETLRVAVSLSHSSNDPWWCVGP</sequence>
<evidence type="ECO:0000313" key="2">
    <source>
        <dbReference type="Proteomes" id="UP000054302"/>
    </source>
</evidence>
<keyword evidence="2" id="KW-1185">Reference proteome</keyword>
<dbReference type="Proteomes" id="UP000054302">
    <property type="component" value="Unassembled WGS sequence"/>
</dbReference>
<evidence type="ECO:0000313" key="1">
    <source>
        <dbReference type="EMBL" id="KIV93569.1"/>
    </source>
</evidence>
<protein>
    <submittedName>
        <fullName evidence="1">Uncharacterized protein</fullName>
    </submittedName>
</protein>
<dbReference type="EMBL" id="KN847522">
    <property type="protein sequence ID" value="KIV93569.1"/>
    <property type="molecule type" value="Genomic_DNA"/>
</dbReference>